<evidence type="ECO:0000313" key="2">
    <source>
        <dbReference type="Proteomes" id="UP001206483"/>
    </source>
</evidence>
<dbReference type="EMBL" id="JAMZDX010000004">
    <property type="protein sequence ID" value="MCP2311297.1"/>
    <property type="molecule type" value="Genomic_DNA"/>
</dbReference>
<evidence type="ECO:0000313" key="1">
    <source>
        <dbReference type="EMBL" id="MCP2311297.1"/>
    </source>
</evidence>
<name>A0ABT1J1I9_9ACTN</name>
<protein>
    <submittedName>
        <fullName evidence="1">Uncharacterized protein</fullName>
    </submittedName>
</protein>
<sequence length="33" mass="3672">MTAVEAAAPDRPWSERLLVEVPVRRWLPAGVAQ</sequence>
<reference evidence="1 2" key="1">
    <citation type="submission" date="2022-06" db="EMBL/GenBank/DDBJ databases">
        <title>Sequencing the genomes of 1000 actinobacteria strains.</title>
        <authorList>
            <person name="Klenk H.-P."/>
        </authorList>
    </citation>
    <scope>NUCLEOTIDE SEQUENCE [LARGE SCALE GENOMIC DNA]</scope>
    <source>
        <strain evidence="1 2">DSM 41656</strain>
    </source>
</reference>
<gene>
    <name evidence="1" type="ORF">FHR36_004460</name>
</gene>
<accession>A0ABT1J1I9</accession>
<dbReference type="Proteomes" id="UP001206483">
    <property type="component" value="Unassembled WGS sequence"/>
</dbReference>
<organism evidence="1 2">
    <name type="scientific">Kitasatospora paracochleata</name>
    <dbReference type="NCBI Taxonomy" id="58354"/>
    <lineage>
        <taxon>Bacteria</taxon>
        <taxon>Bacillati</taxon>
        <taxon>Actinomycetota</taxon>
        <taxon>Actinomycetes</taxon>
        <taxon>Kitasatosporales</taxon>
        <taxon>Streptomycetaceae</taxon>
        <taxon>Kitasatospora</taxon>
    </lineage>
</organism>
<proteinExistence type="predicted"/>
<keyword evidence="2" id="KW-1185">Reference proteome</keyword>
<comment type="caution">
    <text evidence="1">The sequence shown here is derived from an EMBL/GenBank/DDBJ whole genome shotgun (WGS) entry which is preliminary data.</text>
</comment>